<keyword evidence="1" id="KW-0732">Signal</keyword>
<dbReference type="EMBL" id="DSLA01000086">
    <property type="protein sequence ID" value="HEH35592.1"/>
    <property type="molecule type" value="Genomic_DNA"/>
</dbReference>
<organism evidence="2">
    <name type="scientific">Archaeoglobus fulgidus</name>
    <dbReference type="NCBI Taxonomy" id="2234"/>
    <lineage>
        <taxon>Archaea</taxon>
        <taxon>Methanobacteriati</taxon>
        <taxon>Methanobacteriota</taxon>
        <taxon>Archaeoglobi</taxon>
        <taxon>Archaeoglobales</taxon>
        <taxon>Archaeoglobaceae</taxon>
        <taxon>Archaeoglobus</taxon>
    </lineage>
</organism>
<protein>
    <submittedName>
        <fullName evidence="2">Uncharacterized protein</fullName>
    </submittedName>
</protein>
<dbReference type="AlphaFoldDB" id="A0A7J2TKP7"/>
<dbReference type="InterPro" id="IPR051829">
    <property type="entry name" value="Multiheme_Cytochr_ET"/>
</dbReference>
<dbReference type="Gene3D" id="3.90.10.10">
    <property type="entry name" value="Cytochrome C3"/>
    <property type="match status" value="2"/>
</dbReference>
<gene>
    <name evidence="2" type="ORF">ENP88_05510</name>
</gene>
<accession>A0A7J2TKP7</accession>
<dbReference type="PROSITE" id="PS51257">
    <property type="entry name" value="PROKAR_LIPOPROTEIN"/>
    <property type="match status" value="1"/>
</dbReference>
<dbReference type="InterPro" id="IPR036280">
    <property type="entry name" value="Multihaem_cyt_sf"/>
</dbReference>
<reference evidence="2" key="1">
    <citation type="journal article" date="2020" name="mSystems">
        <title>Genome- and Community-Level Interaction Insights into Carbon Utilization and Element Cycling Functions of Hydrothermarchaeota in Hydrothermal Sediment.</title>
        <authorList>
            <person name="Zhou Z."/>
            <person name="Liu Y."/>
            <person name="Xu W."/>
            <person name="Pan J."/>
            <person name="Luo Z.H."/>
            <person name="Li M."/>
        </authorList>
    </citation>
    <scope>NUCLEOTIDE SEQUENCE [LARGE SCALE GENOMIC DNA]</scope>
    <source>
        <strain evidence="2">SpSt-26</strain>
    </source>
</reference>
<sequence length="371" mass="41999">MKLWKISLVLISIALLLACAQPQMQAEKKPEEKIDWAKNFKTSLHYTRQGKITFYSAQNGGIELITGKPIEHFNCLKCHGGKKASGEPIVTEKYVPDCYDCHVTIGDRVDDSKCLACHGRQRVEIAVLNLTDVHRAAGMRCMDCHSKEDVMGDGKHYPTLLKRETMVKCENCHEYKPNPAHILHGKVYCTSCHQTTVISCYNCHLDSAEKGQKRTFRPLAGFEILVNFQGKVYPANYMTAVYQNKTFVTIQPFYSHAIGKPKECNECHGSEALKEYLNTGRITMTRWNESTKTITSVKGVVPLPPDWKDALKFDYITYIGDPSNPVRPEPQNWTYLKSSTDLAQICCADELIAKPLTNEQIEKLAKEFGKR</sequence>
<proteinExistence type="predicted"/>
<comment type="caution">
    <text evidence="2">The sequence shown here is derived from an EMBL/GenBank/DDBJ whole genome shotgun (WGS) entry which is preliminary data.</text>
</comment>
<dbReference type="SUPFAM" id="SSF48695">
    <property type="entry name" value="Multiheme cytochromes"/>
    <property type="match status" value="2"/>
</dbReference>
<dbReference type="PANTHER" id="PTHR35038">
    <property type="entry name" value="DISSIMILATORY SULFITE REDUCTASE SIRA"/>
    <property type="match status" value="1"/>
</dbReference>
<name>A0A7J2TKP7_ARCFL</name>
<evidence type="ECO:0000313" key="2">
    <source>
        <dbReference type="EMBL" id="HEH35592.1"/>
    </source>
</evidence>
<dbReference type="CDD" id="cd08168">
    <property type="entry name" value="Cytochrom_C3"/>
    <property type="match status" value="1"/>
</dbReference>
<evidence type="ECO:0000256" key="1">
    <source>
        <dbReference type="ARBA" id="ARBA00022729"/>
    </source>
</evidence>